<dbReference type="GO" id="GO:0006955">
    <property type="term" value="P:immune response"/>
    <property type="evidence" value="ECO:0007669"/>
    <property type="project" value="TreeGrafter"/>
</dbReference>
<dbReference type="SUPFAM" id="SSF48726">
    <property type="entry name" value="Immunoglobulin"/>
    <property type="match status" value="1"/>
</dbReference>
<keyword evidence="7" id="KW-1015">Disulfide bond</keyword>
<evidence type="ECO:0000256" key="10">
    <source>
        <dbReference type="ARBA" id="ARBA00023319"/>
    </source>
</evidence>
<gene>
    <name evidence="13" type="ORF">KOW79_021522</name>
</gene>
<dbReference type="EMBL" id="JAHKSW010000027">
    <property type="protein sequence ID" value="KAG7315434.1"/>
    <property type="molecule type" value="Genomic_DNA"/>
</dbReference>
<sequence length="141" mass="16068">MFLVILVQLLMHNVLVQSTETREAFISDTVILPCSIDPTAAGGDVIWRDEEEKTVADIIMGKGDFSDQHPEYRGRVQTFPNEIAKGNFSIVLSNVNTTDSGIYTCYAPKPVQRVELRVTYKRSSFQQHTVMYSFDSKRQWC</sequence>
<evidence type="ECO:0000256" key="2">
    <source>
        <dbReference type="ARBA" id="ARBA00022475"/>
    </source>
</evidence>
<protein>
    <recommendedName>
        <fullName evidence="12">Ig-like domain-containing protein</fullName>
    </recommendedName>
</protein>
<evidence type="ECO:0000256" key="8">
    <source>
        <dbReference type="ARBA" id="ARBA00023170"/>
    </source>
</evidence>
<keyword evidence="9" id="KW-0325">Glycoprotein</keyword>
<dbReference type="GO" id="GO:0031295">
    <property type="term" value="P:T cell costimulation"/>
    <property type="evidence" value="ECO:0007669"/>
    <property type="project" value="TreeGrafter"/>
</dbReference>
<dbReference type="Gene3D" id="2.60.40.10">
    <property type="entry name" value="Immunoglobulins"/>
    <property type="match status" value="1"/>
</dbReference>
<dbReference type="InterPro" id="IPR051713">
    <property type="entry name" value="T-cell_Activation_Regulation"/>
</dbReference>
<dbReference type="InterPro" id="IPR007110">
    <property type="entry name" value="Ig-like_dom"/>
</dbReference>
<evidence type="ECO:0000256" key="4">
    <source>
        <dbReference type="ARBA" id="ARBA00022729"/>
    </source>
</evidence>
<keyword evidence="10" id="KW-0393">Immunoglobulin domain</keyword>
<dbReference type="GO" id="GO:0009897">
    <property type="term" value="C:external side of plasma membrane"/>
    <property type="evidence" value="ECO:0007669"/>
    <property type="project" value="TreeGrafter"/>
</dbReference>
<dbReference type="GO" id="GO:0007166">
    <property type="term" value="P:cell surface receptor signaling pathway"/>
    <property type="evidence" value="ECO:0007669"/>
    <property type="project" value="TreeGrafter"/>
</dbReference>
<dbReference type="GO" id="GO:0042130">
    <property type="term" value="P:negative regulation of T cell proliferation"/>
    <property type="evidence" value="ECO:0007669"/>
    <property type="project" value="TreeGrafter"/>
</dbReference>
<evidence type="ECO:0000259" key="12">
    <source>
        <dbReference type="PROSITE" id="PS50835"/>
    </source>
</evidence>
<organism evidence="13 14">
    <name type="scientific">Hemibagrus wyckioides</name>
    <dbReference type="NCBI Taxonomy" id="337641"/>
    <lineage>
        <taxon>Eukaryota</taxon>
        <taxon>Metazoa</taxon>
        <taxon>Chordata</taxon>
        <taxon>Craniata</taxon>
        <taxon>Vertebrata</taxon>
        <taxon>Euteleostomi</taxon>
        <taxon>Actinopterygii</taxon>
        <taxon>Neopterygii</taxon>
        <taxon>Teleostei</taxon>
        <taxon>Ostariophysi</taxon>
        <taxon>Siluriformes</taxon>
        <taxon>Bagridae</taxon>
        <taxon>Hemibagrus</taxon>
    </lineage>
</organism>
<dbReference type="OrthoDB" id="9898017at2759"/>
<dbReference type="PANTHER" id="PTHR25466">
    <property type="entry name" value="T-LYMPHOCYTE ACTIVATION ANTIGEN"/>
    <property type="match status" value="1"/>
</dbReference>
<dbReference type="Pfam" id="PF07686">
    <property type="entry name" value="V-set"/>
    <property type="match status" value="1"/>
</dbReference>
<evidence type="ECO:0000256" key="7">
    <source>
        <dbReference type="ARBA" id="ARBA00023157"/>
    </source>
</evidence>
<comment type="subcellular location">
    <subcellularLocation>
        <location evidence="1">Cell membrane</location>
        <topology evidence="1">Single-pass type I membrane protein</topology>
    </subcellularLocation>
</comment>
<dbReference type="PANTHER" id="PTHR25466:SF14">
    <property type="entry name" value="BUTYROPHILIN SUBFAMILY 2 MEMBER A2-LIKE-RELATED"/>
    <property type="match status" value="1"/>
</dbReference>
<dbReference type="GO" id="GO:0042102">
    <property type="term" value="P:positive regulation of T cell proliferation"/>
    <property type="evidence" value="ECO:0007669"/>
    <property type="project" value="TreeGrafter"/>
</dbReference>
<dbReference type="FunFam" id="2.60.40.10:FF:000142">
    <property type="entry name" value="V-set domain-containing T-cell activation inhibitor 1"/>
    <property type="match status" value="1"/>
</dbReference>
<dbReference type="Proteomes" id="UP000824219">
    <property type="component" value="Linkage Group LG27"/>
</dbReference>
<keyword evidence="3" id="KW-0812">Transmembrane</keyword>
<evidence type="ECO:0000256" key="6">
    <source>
        <dbReference type="ARBA" id="ARBA00023136"/>
    </source>
</evidence>
<evidence type="ECO:0000256" key="1">
    <source>
        <dbReference type="ARBA" id="ARBA00004251"/>
    </source>
</evidence>
<keyword evidence="5" id="KW-1133">Transmembrane helix</keyword>
<keyword evidence="14" id="KW-1185">Reference proteome</keyword>
<feature type="domain" description="Ig-like" evidence="12">
    <location>
        <begin position="27"/>
        <end position="119"/>
    </location>
</feature>
<dbReference type="InterPro" id="IPR013783">
    <property type="entry name" value="Ig-like_fold"/>
</dbReference>
<feature type="chain" id="PRO_5038459809" description="Ig-like domain-containing protein" evidence="11">
    <location>
        <begin position="19"/>
        <end position="141"/>
    </location>
</feature>
<evidence type="ECO:0000256" key="9">
    <source>
        <dbReference type="ARBA" id="ARBA00023180"/>
    </source>
</evidence>
<comment type="caution">
    <text evidence="13">The sequence shown here is derived from an EMBL/GenBank/DDBJ whole genome shotgun (WGS) entry which is preliminary data.</text>
</comment>
<keyword evidence="4 11" id="KW-0732">Signal</keyword>
<proteinExistence type="predicted"/>
<keyword evidence="6" id="KW-0472">Membrane</keyword>
<evidence type="ECO:0000313" key="13">
    <source>
        <dbReference type="EMBL" id="KAG7315434.1"/>
    </source>
</evidence>
<dbReference type="InterPro" id="IPR013106">
    <property type="entry name" value="Ig_V-set"/>
</dbReference>
<name>A0A9D3N630_9TELE</name>
<dbReference type="InterPro" id="IPR003599">
    <property type="entry name" value="Ig_sub"/>
</dbReference>
<dbReference type="PROSITE" id="PS50835">
    <property type="entry name" value="IG_LIKE"/>
    <property type="match status" value="1"/>
</dbReference>
<evidence type="ECO:0000256" key="5">
    <source>
        <dbReference type="ARBA" id="ARBA00022989"/>
    </source>
</evidence>
<dbReference type="GO" id="GO:0071222">
    <property type="term" value="P:cellular response to lipopolysaccharide"/>
    <property type="evidence" value="ECO:0007669"/>
    <property type="project" value="TreeGrafter"/>
</dbReference>
<reference evidence="13 14" key="1">
    <citation type="submission" date="2021-06" db="EMBL/GenBank/DDBJ databases">
        <title>Chromosome-level genome assembly of the red-tail catfish (Hemibagrus wyckioides).</title>
        <authorList>
            <person name="Shao F."/>
        </authorList>
    </citation>
    <scope>NUCLEOTIDE SEQUENCE [LARGE SCALE GENOMIC DNA]</scope>
    <source>
        <strain evidence="13">EC202008001</strain>
        <tissue evidence="13">Blood</tissue>
    </source>
</reference>
<feature type="signal peptide" evidence="11">
    <location>
        <begin position="1"/>
        <end position="18"/>
    </location>
</feature>
<dbReference type="SMART" id="SM00409">
    <property type="entry name" value="IG"/>
    <property type="match status" value="1"/>
</dbReference>
<dbReference type="AlphaFoldDB" id="A0A9D3N630"/>
<evidence type="ECO:0000313" key="14">
    <source>
        <dbReference type="Proteomes" id="UP000824219"/>
    </source>
</evidence>
<dbReference type="InterPro" id="IPR036179">
    <property type="entry name" value="Ig-like_dom_sf"/>
</dbReference>
<keyword evidence="8" id="KW-0675">Receptor</keyword>
<accession>A0A9D3N630</accession>
<keyword evidence="2" id="KW-1003">Cell membrane</keyword>
<evidence type="ECO:0000256" key="11">
    <source>
        <dbReference type="SAM" id="SignalP"/>
    </source>
</evidence>
<evidence type="ECO:0000256" key="3">
    <source>
        <dbReference type="ARBA" id="ARBA00022692"/>
    </source>
</evidence>